<dbReference type="AlphaFoldDB" id="A0A0S4JWP9"/>
<name>A0A0S4JWP9_BODSA</name>
<dbReference type="VEuPathDB" id="TriTrypDB:BSAL_45450"/>
<reference evidence="3" key="1">
    <citation type="submission" date="2015-09" db="EMBL/GenBank/DDBJ databases">
        <authorList>
            <consortium name="Pathogen Informatics"/>
        </authorList>
    </citation>
    <scope>NUCLEOTIDE SEQUENCE [LARGE SCALE GENOMIC DNA]</scope>
    <source>
        <strain evidence="3">Lake Konstanz</strain>
    </source>
</reference>
<organism evidence="2 3">
    <name type="scientific">Bodo saltans</name>
    <name type="common">Flagellated protozoan</name>
    <dbReference type="NCBI Taxonomy" id="75058"/>
    <lineage>
        <taxon>Eukaryota</taxon>
        <taxon>Discoba</taxon>
        <taxon>Euglenozoa</taxon>
        <taxon>Kinetoplastea</taxon>
        <taxon>Metakinetoplastina</taxon>
        <taxon>Eubodonida</taxon>
        <taxon>Bodonidae</taxon>
        <taxon>Bodo</taxon>
    </lineage>
</organism>
<feature type="non-terminal residue" evidence="2">
    <location>
        <position position="157"/>
    </location>
</feature>
<feature type="region of interest" description="Disordered" evidence="1">
    <location>
        <begin position="108"/>
        <end position="133"/>
    </location>
</feature>
<evidence type="ECO:0000256" key="1">
    <source>
        <dbReference type="SAM" id="MobiDB-lite"/>
    </source>
</evidence>
<evidence type="ECO:0000313" key="3">
    <source>
        <dbReference type="Proteomes" id="UP000051952"/>
    </source>
</evidence>
<dbReference type="EMBL" id="CYKH01002205">
    <property type="protein sequence ID" value="CUG93891.1"/>
    <property type="molecule type" value="Genomic_DNA"/>
</dbReference>
<gene>
    <name evidence="2" type="ORF">BSAL_45450</name>
</gene>
<feature type="compositionally biased region" description="Low complexity" evidence="1">
    <location>
        <begin position="117"/>
        <end position="133"/>
    </location>
</feature>
<proteinExistence type="predicted"/>
<keyword evidence="3" id="KW-1185">Reference proteome</keyword>
<evidence type="ECO:0000313" key="2">
    <source>
        <dbReference type="EMBL" id="CUG93891.1"/>
    </source>
</evidence>
<accession>A0A0S4JWP9</accession>
<protein>
    <submittedName>
        <fullName evidence="2">GPI-anchored surface protein, putative</fullName>
    </submittedName>
</protein>
<dbReference type="Proteomes" id="UP000051952">
    <property type="component" value="Unassembled WGS sequence"/>
</dbReference>
<sequence length="157" mass="16423">MLALLVRQGDPGNSVHMSSSTIISDLDESDAVLRLLAEAMSSVIELPKQRNASGIVGSLLLGASLNASGRMYGDAPLIPVASTGDGSFASSTNEFVVAAREFVTKHFRRPGASTDGQATAAANHNSNSQQHQQRTFVDPINPGVVFAVVAEFNGPML</sequence>